<dbReference type="EMBL" id="JAAIUW010000013">
    <property type="protein sequence ID" value="KAF7802141.1"/>
    <property type="molecule type" value="Genomic_DNA"/>
</dbReference>
<proteinExistence type="predicted"/>
<sequence length="52" mass="6005">MGHKLPLFKHFWPFGYQGCEGQIDFLVPMACRISSSGYRSGYLEYSTHFSLN</sequence>
<gene>
    <name evidence="1" type="ORF">G2W53_041252</name>
</gene>
<name>A0A834SET2_9FABA</name>
<reference evidence="1" key="1">
    <citation type="submission" date="2020-09" db="EMBL/GenBank/DDBJ databases">
        <title>Genome-Enabled Discovery of Anthraquinone Biosynthesis in Senna tora.</title>
        <authorList>
            <person name="Kang S.-H."/>
            <person name="Pandey R.P."/>
            <person name="Lee C.-M."/>
            <person name="Sim J.-S."/>
            <person name="Jeong J.-T."/>
            <person name="Choi B.-S."/>
            <person name="Jung M."/>
            <person name="Ginzburg D."/>
            <person name="Zhao K."/>
            <person name="Won S.Y."/>
            <person name="Oh T.-J."/>
            <person name="Yu Y."/>
            <person name="Kim N.-H."/>
            <person name="Lee O.R."/>
            <person name="Lee T.-H."/>
            <person name="Bashyal P."/>
            <person name="Kim T.-S."/>
            <person name="Lee W.-H."/>
            <person name="Kawkins C."/>
            <person name="Kim C.-K."/>
            <person name="Kim J.S."/>
            <person name="Ahn B.O."/>
            <person name="Rhee S.Y."/>
            <person name="Sohng J.K."/>
        </authorList>
    </citation>
    <scope>NUCLEOTIDE SEQUENCE</scope>
    <source>
        <tissue evidence="1">Leaf</tissue>
    </source>
</reference>
<evidence type="ECO:0000313" key="1">
    <source>
        <dbReference type="EMBL" id="KAF7802141.1"/>
    </source>
</evidence>
<comment type="caution">
    <text evidence="1">The sequence shown here is derived from an EMBL/GenBank/DDBJ whole genome shotgun (WGS) entry which is preliminary data.</text>
</comment>
<accession>A0A834SET2</accession>
<dbReference type="AlphaFoldDB" id="A0A834SET2"/>
<protein>
    <submittedName>
        <fullName evidence="1">Uncharacterized protein</fullName>
    </submittedName>
</protein>
<keyword evidence="2" id="KW-1185">Reference proteome</keyword>
<organism evidence="1 2">
    <name type="scientific">Senna tora</name>
    <dbReference type="NCBI Taxonomy" id="362788"/>
    <lineage>
        <taxon>Eukaryota</taxon>
        <taxon>Viridiplantae</taxon>
        <taxon>Streptophyta</taxon>
        <taxon>Embryophyta</taxon>
        <taxon>Tracheophyta</taxon>
        <taxon>Spermatophyta</taxon>
        <taxon>Magnoliopsida</taxon>
        <taxon>eudicotyledons</taxon>
        <taxon>Gunneridae</taxon>
        <taxon>Pentapetalae</taxon>
        <taxon>rosids</taxon>
        <taxon>fabids</taxon>
        <taxon>Fabales</taxon>
        <taxon>Fabaceae</taxon>
        <taxon>Caesalpinioideae</taxon>
        <taxon>Cassia clade</taxon>
        <taxon>Senna</taxon>
    </lineage>
</organism>
<evidence type="ECO:0000313" key="2">
    <source>
        <dbReference type="Proteomes" id="UP000634136"/>
    </source>
</evidence>
<dbReference type="Proteomes" id="UP000634136">
    <property type="component" value="Unassembled WGS sequence"/>
</dbReference>